<dbReference type="EMBL" id="CP012036">
    <property type="protein sequence ID" value="ALF52488.1"/>
    <property type="molecule type" value="Genomic_DNA"/>
</dbReference>
<dbReference type="NCBIfam" id="NF033521">
    <property type="entry name" value="lasso_leader_L3"/>
    <property type="match status" value="1"/>
</dbReference>
<accession>A0A0M5MGF4</accession>
<dbReference type="PATRIC" id="fig|224013.5.peg.1439"/>
<organism evidence="1 2">
    <name type="scientific">Nostoc piscinale CENA21</name>
    <dbReference type="NCBI Taxonomy" id="224013"/>
    <lineage>
        <taxon>Bacteria</taxon>
        <taxon>Bacillati</taxon>
        <taxon>Cyanobacteriota</taxon>
        <taxon>Cyanophyceae</taxon>
        <taxon>Nostocales</taxon>
        <taxon>Nostocaceae</taxon>
        <taxon>Nostoc</taxon>
    </lineage>
</organism>
<evidence type="ECO:0000313" key="1">
    <source>
        <dbReference type="EMBL" id="ALF52488.1"/>
    </source>
</evidence>
<protein>
    <submittedName>
        <fullName evidence="1">Rhizobiocin/RTX toxin and hemolysin-type calcium binding protein</fullName>
    </submittedName>
</protein>
<dbReference type="AlphaFoldDB" id="A0A0M5MGF4"/>
<gene>
    <name evidence="1" type="ORF">ACX27_05930</name>
</gene>
<dbReference type="NCBIfam" id="NF033528">
    <property type="entry name" value="lasso_cyano"/>
    <property type="match status" value="1"/>
</dbReference>
<proteinExistence type="predicted"/>
<dbReference type="KEGG" id="npz:ACX27_05930"/>
<sequence>MKKVYEAPQVKNYGNVQDITNAFGSDGAKDTFQIGNNPTQFPAEILGLSGSAGNGILIPVGRDRGR</sequence>
<evidence type="ECO:0000313" key="2">
    <source>
        <dbReference type="Proteomes" id="UP000062645"/>
    </source>
</evidence>
<dbReference type="OrthoDB" id="518161at2"/>
<name>A0A0M5MGF4_9NOSO</name>
<reference evidence="2" key="1">
    <citation type="submission" date="2015-07" db="EMBL/GenBank/DDBJ databases">
        <title>Genome Of Nitrogen-Fixing Cyanobacterium Nostoc piscinale CENA21 From Solimoes/Amazon River Floodplain Sediments And Comparative Genomics To Uncover Biosynthetic Natural Products Potential.</title>
        <authorList>
            <person name="Leao T.F."/>
            <person name="Leao P.N."/>
            <person name="Guimaraes P.I."/>
            <person name="de Melo A.G.C."/>
            <person name="Ramos R.T.J."/>
            <person name="Silva A."/>
            <person name="Fiore M.F."/>
            <person name="Schneider M.P.C."/>
        </authorList>
    </citation>
    <scope>NUCLEOTIDE SEQUENCE [LARGE SCALE GENOMIC DNA]</scope>
    <source>
        <strain evidence="2">CENA21</strain>
    </source>
</reference>
<keyword evidence="2" id="KW-1185">Reference proteome</keyword>
<reference evidence="1 2" key="2">
    <citation type="journal article" date="2016" name="Genome Announc.">
        <title>Draft Genome Sequence of the N2-Fixing Cyanobacterium Nostoc piscinale CENA21, Isolated from the Brazilian Amazon Floodplain.</title>
        <authorList>
            <person name="Leao T."/>
            <person name="Guimaraes P.I."/>
            <person name="de Melo A.G."/>
            <person name="Ramos R.T."/>
            <person name="Leao P.N."/>
            <person name="Silva A."/>
            <person name="Fiore M.F."/>
            <person name="Schneider M.P."/>
        </authorList>
    </citation>
    <scope>NUCLEOTIDE SEQUENCE [LARGE SCALE GENOMIC DNA]</scope>
    <source>
        <strain evidence="1 2">CENA21</strain>
    </source>
</reference>
<dbReference type="STRING" id="224013.ACX27_05930"/>
<dbReference type="Proteomes" id="UP000062645">
    <property type="component" value="Chromosome"/>
</dbReference>
<dbReference type="RefSeq" id="WP_062289673.1">
    <property type="nucleotide sequence ID" value="NZ_CP012036.1"/>
</dbReference>